<comment type="caution">
    <text evidence="1">The sequence shown here is derived from an EMBL/GenBank/DDBJ whole genome shotgun (WGS) entry which is preliminary data.</text>
</comment>
<reference evidence="1" key="1">
    <citation type="submission" date="2023-03" db="EMBL/GenBank/DDBJ databases">
        <title>Massive genome expansion in bonnet fungi (Mycena s.s.) driven by repeated elements and novel gene families across ecological guilds.</title>
        <authorList>
            <consortium name="Lawrence Berkeley National Laboratory"/>
            <person name="Harder C.B."/>
            <person name="Miyauchi S."/>
            <person name="Viragh M."/>
            <person name="Kuo A."/>
            <person name="Thoen E."/>
            <person name="Andreopoulos B."/>
            <person name="Lu D."/>
            <person name="Skrede I."/>
            <person name="Drula E."/>
            <person name="Henrissat B."/>
            <person name="Morin E."/>
            <person name="Kohler A."/>
            <person name="Barry K."/>
            <person name="LaButti K."/>
            <person name="Morin E."/>
            <person name="Salamov A."/>
            <person name="Lipzen A."/>
            <person name="Mereny Z."/>
            <person name="Hegedus B."/>
            <person name="Baldrian P."/>
            <person name="Stursova M."/>
            <person name="Weitz H."/>
            <person name="Taylor A."/>
            <person name="Grigoriev I.V."/>
            <person name="Nagy L.G."/>
            <person name="Martin F."/>
            <person name="Kauserud H."/>
        </authorList>
    </citation>
    <scope>NUCLEOTIDE SEQUENCE</scope>
    <source>
        <strain evidence="1">CBHHK182m</strain>
    </source>
</reference>
<feature type="non-terminal residue" evidence="1">
    <location>
        <position position="199"/>
    </location>
</feature>
<evidence type="ECO:0000313" key="2">
    <source>
        <dbReference type="Proteomes" id="UP001215598"/>
    </source>
</evidence>
<dbReference type="Proteomes" id="UP001215598">
    <property type="component" value="Unassembled WGS sequence"/>
</dbReference>
<sequence length="199" mass="22285">MTECYWQWKGWRKMDRTREQLMAMQQRCVFLRPLFGNILNLPSVPRLFFCSAVSSTAAFNDDLHHLILLFGSAERSSTGSVFFACRHHLPFDAMIPTLVSSTTIISRPRTSKAIPPNTATSNFQATSIILALNIQGTTKYLDGWSTNRIPHSHAPPSSLTTPFNLPFFPNSFLQEPVGIIGAARFGHHCITPIPEFSTC</sequence>
<gene>
    <name evidence="1" type="ORF">B0H16DRAFT_1581957</name>
</gene>
<organism evidence="1 2">
    <name type="scientific">Mycena metata</name>
    <dbReference type="NCBI Taxonomy" id="1033252"/>
    <lineage>
        <taxon>Eukaryota</taxon>
        <taxon>Fungi</taxon>
        <taxon>Dikarya</taxon>
        <taxon>Basidiomycota</taxon>
        <taxon>Agaricomycotina</taxon>
        <taxon>Agaricomycetes</taxon>
        <taxon>Agaricomycetidae</taxon>
        <taxon>Agaricales</taxon>
        <taxon>Marasmiineae</taxon>
        <taxon>Mycenaceae</taxon>
        <taxon>Mycena</taxon>
    </lineage>
</organism>
<protein>
    <submittedName>
        <fullName evidence="1">Uncharacterized protein</fullName>
    </submittedName>
</protein>
<dbReference type="EMBL" id="JARKIB010000147">
    <property type="protein sequence ID" value="KAJ7732109.1"/>
    <property type="molecule type" value="Genomic_DNA"/>
</dbReference>
<accession>A0AAD7I059</accession>
<proteinExistence type="predicted"/>
<evidence type="ECO:0000313" key="1">
    <source>
        <dbReference type="EMBL" id="KAJ7732109.1"/>
    </source>
</evidence>
<keyword evidence="2" id="KW-1185">Reference proteome</keyword>
<dbReference type="AlphaFoldDB" id="A0AAD7I059"/>
<name>A0AAD7I059_9AGAR</name>